<dbReference type="PANTHER" id="PTHR31460:SF3">
    <property type="entry name" value="MESOCENTIN"/>
    <property type="match status" value="1"/>
</dbReference>
<proteinExistence type="predicted"/>
<feature type="chain" id="PRO_5047180219" description="SMP-30/Gluconolaconase/LRE-like region-containing protein" evidence="1">
    <location>
        <begin position="21"/>
        <end position="310"/>
    </location>
</feature>
<dbReference type="PANTHER" id="PTHR31460">
    <property type="match status" value="1"/>
</dbReference>
<reference evidence="2 3" key="2">
    <citation type="submission" date="2023-11" db="EMBL/GenBank/DDBJ databases">
        <authorList>
            <person name="Lara A.C."/>
            <person name="Chronakova A."/>
        </authorList>
    </citation>
    <scope>NUCLEOTIDE SEQUENCE [LARGE SCALE GENOMIC DNA]</scope>
    <source>
        <strain evidence="2 3">BCCO 10_0856</strain>
    </source>
</reference>
<keyword evidence="1" id="KW-0732">Signal</keyword>
<evidence type="ECO:0008006" key="4">
    <source>
        <dbReference type="Google" id="ProtNLM"/>
    </source>
</evidence>
<evidence type="ECO:0000256" key="1">
    <source>
        <dbReference type="SAM" id="SignalP"/>
    </source>
</evidence>
<dbReference type="InterPro" id="IPR053224">
    <property type="entry name" value="Sensory_adhesion_molecule"/>
</dbReference>
<dbReference type="RefSeq" id="WP_319963627.1">
    <property type="nucleotide sequence ID" value="NZ_JAXAVW010000001.1"/>
</dbReference>
<evidence type="ECO:0000313" key="2">
    <source>
        <dbReference type="EMBL" id="MDX8028621.1"/>
    </source>
</evidence>
<dbReference type="Proteomes" id="UP001285521">
    <property type="component" value="Unassembled WGS sequence"/>
</dbReference>
<name>A0ABU4SRT2_9PSEU</name>
<comment type="caution">
    <text evidence="2">The sequence shown here is derived from an EMBL/GenBank/DDBJ whole genome shotgun (WGS) entry which is preliminary data.</text>
</comment>
<dbReference type="EMBL" id="JAXAVW010000001">
    <property type="protein sequence ID" value="MDX8028621.1"/>
    <property type="molecule type" value="Genomic_DNA"/>
</dbReference>
<evidence type="ECO:0000313" key="3">
    <source>
        <dbReference type="Proteomes" id="UP001285521"/>
    </source>
</evidence>
<reference evidence="2 3" key="1">
    <citation type="submission" date="2023-11" db="EMBL/GenBank/DDBJ databases">
        <title>Lentzea sokolovensis, sp. nov., Lentzea kristufkii, sp. nov., and Lentzea miocenensis, sp. nov., rare actinobacteria from Sokolov Coal Basin, Miocene lacustrine sediment, Czech Republic.</title>
        <authorList>
            <person name="Lara A."/>
            <person name="Kotroba L."/>
            <person name="Nouioui I."/>
            <person name="Neumann-Schaal M."/>
            <person name="Mast Y."/>
            <person name="Chronakova A."/>
        </authorList>
    </citation>
    <scope>NUCLEOTIDE SEQUENCE [LARGE SCALE GENOMIC DNA]</scope>
    <source>
        <strain evidence="2 3">BCCO 10_0856</strain>
    </source>
</reference>
<accession>A0ABU4SRT2</accession>
<feature type="signal peptide" evidence="1">
    <location>
        <begin position="1"/>
        <end position="20"/>
    </location>
</feature>
<protein>
    <recommendedName>
        <fullName evidence="4">SMP-30/Gluconolaconase/LRE-like region-containing protein</fullName>
    </recommendedName>
</protein>
<organism evidence="2 3">
    <name type="scientific">Lentzea miocenica</name>
    <dbReference type="NCBI Taxonomy" id="3095431"/>
    <lineage>
        <taxon>Bacteria</taxon>
        <taxon>Bacillati</taxon>
        <taxon>Actinomycetota</taxon>
        <taxon>Actinomycetes</taxon>
        <taxon>Pseudonocardiales</taxon>
        <taxon>Pseudonocardiaceae</taxon>
        <taxon>Lentzea</taxon>
    </lineage>
</organism>
<sequence length="310" mass="32906">MTRILISLLILLLTPITAHASTRCEPVIMGNGPSLHPEGVTYDPIRHRFLVGSVTHGTVSRVENGQARTLVDDPWLITTMGLAVDARRGRVLVTNADLGLADRSKPETTRAFAGLGIYDLRTGRALHRLTLATGPGHFANDVALAPDGTAFVTDSISGTIYRVTPDGTSSTLVQHPDLAQPSTGGWGLNGIAHVGDKLLAALSGARKLAVIPLANPRNVTTITAPIGAPDGLLALSRNRLLLVDNTAANRVAEVRTHDRWQTVEVVREVAWPDKAPTTLTNTPCGAYAVAGRLDVLLGGGRSDEFVLRKV</sequence>
<dbReference type="SUPFAM" id="SSF63829">
    <property type="entry name" value="Calcium-dependent phosphotriesterase"/>
    <property type="match status" value="1"/>
</dbReference>
<dbReference type="Gene3D" id="2.120.10.30">
    <property type="entry name" value="TolB, C-terminal domain"/>
    <property type="match status" value="1"/>
</dbReference>
<gene>
    <name evidence="2" type="ORF">SK803_00290</name>
</gene>
<dbReference type="InterPro" id="IPR011042">
    <property type="entry name" value="6-blade_b-propeller_TolB-like"/>
</dbReference>
<keyword evidence="3" id="KW-1185">Reference proteome</keyword>